<dbReference type="Pfam" id="PF11744">
    <property type="entry name" value="ALMT"/>
    <property type="match status" value="1"/>
</dbReference>
<evidence type="ECO:0000256" key="4">
    <source>
        <dbReference type="ARBA" id="ARBA00022692"/>
    </source>
</evidence>
<keyword evidence="4 9" id="KW-0812">Transmembrane</keyword>
<evidence type="ECO:0000256" key="5">
    <source>
        <dbReference type="ARBA" id="ARBA00022989"/>
    </source>
</evidence>
<proteinExistence type="inferred from homology"/>
<evidence type="ECO:0008006" key="12">
    <source>
        <dbReference type="Google" id="ProtNLM"/>
    </source>
</evidence>
<name>A0AAN9NB79_PHACN</name>
<keyword evidence="3" id="KW-0813">Transport</keyword>
<accession>A0AAN9NB79</accession>
<evidence type="ECO:0000256" key="6">
    <source>
        <dbReference type="ARBA" id="ARBA00023065"/>
    </source>
</evidence>
<dbReference type="Proteomes" id="UP001374584">
    <property type="component" value="Unassembled WGS sequence"/>
</dbReference>
<evidence type="ECO:0000313" key="11">
    <source>
        <dbReference type="Proteomes" id="UP001374584"/>
    </source>
</evidence>
<feature type="transmembrane region" description="Helical" evidence="9">
    <location>
        <begin position="131"/>
        <end position="150"/>
    </location>
</feature>
<protein>
    <recommendedName>
        <fullName evidence="12">Aluminum-activated malate transporter</fullName>
    </recommendedName>
</protein>
<organism evidence="10 11">
    <name type="scientific">Phaseolus coccineus</name>
    <name type="common">Scarlet runner bean</name>
    <name type="synonym">Phaseolus multiflorus</name>
    <dbReference type="NCBI Taxonomy" id="3886"/>
    <lineage>
        <taxon>Eukaryota</taxon>
        <taxon>Viridiplantae</taxon>
        <taxon>Streptophyta</taxon>
        <taxon>Embryophyta</taxon>
        <taxon>Tracheophyta</taxon>
        <taxon>Spermatophyta</taxon>
        <taxon>Magnoliopsida</taxon>
        <taxon>eudicotyledons</taxon>
        <taxon>Gunneridae</taxon>
        <taxon>Pentapetalae</taxon>
        <taxon>rosids</taxon>
        <taxon>fabids</taxon>
        <taxon>Fabales</taxon>
        <taxon>Fabaceae</taxon>
        <taxon>Papilionoideae</taxon>
        <taxon>50 kb inversion clade</taxon>
        <taxon>NPAAA clade</taxon>
        <taxon>indigoferoid/millettioid clade</taxon>
        <taxon>Phaseoleae</taxon>
        <taxon>Phaseolus</taxon>
    </lineage>
</organism>
<dbReference type="GO" id="GO:0034220">
    <property type="term" value="P:monoatomic ion transmembrane transport"/>
    <property type="evidence" value="ECO:0007669"/>
    <property type="project" value="UniProtKB-KW"/>
</dbReference>
<feature type="transmembrane region" description="Helical" evidence="9">
    <location>
        <begin position="77"/>
        <end position="93"/>
    </location>
</feature>
<dbReference type="PANTHER" id="PTHR31086">
    <property type="entry name" value="ALUMINUM-ACTIVATED MALATE TRANSPORTER 10"/>
    <property type="match status" value="1"/>
</dbReference>
<evidence type="ECO:0000256" key="1">
    <source>
        <dbReference type="ARBA" id="ARBA00004141"/>
    </source>
</evidence>
<keyword evidence="8" id="KW-0407">Ion channel</keyword>
<feature type="transmembrane region" description="Helical" evidence="9">
    <location>
        <begin position="193"/>
        <end position="214"/>
    </location>
</feature>
<feature type="transmembrane region" description="Helical" evidence="9">
    <location>
        <begin position="54"/>
        <end position="71"/>
    </location>
</feature>
<gene>
    <name evidence="10" type="ORF">VNO80_08710</name>
</gene>
<evidence type="ECO:0000313" key="10">
    <source>
        <dbReference type="EMBL" id="KAK7366713.1"/>
    </source>
</evidence>
<dbReference type="AlphaFoldDB" id="A0AAN9NB79"/>
<comment type="caution">
    <text evidence="10">The sequence shown here is derived from an EMBL/GenBank/DDBJ whole genome shotgun (WGS) entry which is preliminary data.</text>
</comment>
<evidence type="ECO:0000256" key="7">
    <source>
        <dbReference type="ARBA" id="ARBA00023136"/>
    </source>
</evidence>
<dbReference type="InterPro" id="IPR020966">
    <property type="entry name" value="ALMT"/>
</dbReference>
<keyword evidence="6" id="KW-0406">Ion transport</keyword>
<dbReference type="EMBL" id="JAYMYR010000004">
    <property type="protein sequence ID" value="KAK7366713.1"/>
    <property type="molecule type" value="Genomic_DNA"/>
</dbReference>
<comment type="similarity">
    <text evidence="2">Belongs to the aromatic acid exporter (TC 2.A.85) family.</text>
</comment>
<evidence type="ECO:0000256" key="8">
    <source>
        <dbReference type="ARBA" id="ARBA00023303"/>
    </source>
</evidence>
<evidence type="ECO:0000256" key="3">
    <source>
        <dbReference type="ARBA" id="ARBA00022448"/>
    </source>
</evidence>
<reference evidence="10 11" key="1">
    <citation type="submission" date="2024-01" db="EMBL/GenBank/DDBJ databases">
        <title>The genomes of 5 underutilized Papilionoideae crops provide insights into root nodulation and disease resistanc.</title>
        <authorList>
            <person name="Jiang F."/>
        </authorList>
    </citation>
    <scope>NUCLEOTIDE SEQUENCE [LARGE SCALE GENOMIC DNA]</scope>
    <source>
        <strain evidence="10">JINMINGXINNONG_FW02</strain>
        <tissue evidence="10">Leaves</tissue>
    </source>
</reference>
<comment type="subcellular location">
    <subcellularLocation>
        <location evidence="1">Membrane</location>
        <topology evidence="1">Multi-pass membrane protein</topology>
    </subcellularLocation>
</comment>
<evidence type="ECO:0000256" key="9">
    <source>
        <dbReference type="SAM" id="Phobius"/>
    </source>
</evidence>
<dbReference type="GO" id="GO:0015743">
    <property type="term" value="P:malate transport"/>
    <property type="evidence" value="ECO:0007669"/>
    <property type="project" value="InterPro"/>
</dbReference>
<evidence type="ECO:0000256" key="2">
    <source>
        <dbReference type="ARBA" id="ARBA00007079"/>
    </source>
</evidence>
<keyword evidence="5 9" id="KW-1133">Transmembrane helix</keyword>
<sequence length="516" mass="58619">MNKKMGSIEINIPTSTPTKPELHETATKFGVNKIWLQIQSVWELCKEDTGREIFALKVGVTVLLVSLFVLFEAPYQIFGSNIIWAILTAILVFEDTVGATFNRGFNRAVGTLVAVILAIVVAETALSCGYLAEPIIIGLSMFMIAVITSYMKMWAPLVQYEYGFRVTLLTYCLIVVSDYRIGNPIRTVIDRLYTIGIGGMISVFVNVSIFPIWAGDQLHKELVKNFHSVADSLEECAKKYLEDASEKSKITMTSIEAFHDEPAYKRCQSTLDSVSRFEALAKSAKWEPPHGRFMHISYPWLQYVKVGAVLRHCAYEVMALHSIVHAKIQVPYKLRVGLQSEVQEASNQAAELVRILGRDISCMQWSLKDSHIKRLHNSIKRLQSSMCFQYSYMLASTFESPIPHNPSKSFANISHIFYHFPYQREMEEEIECYHEIKGKQLRRLYSWPPREADAFEEDSEQNIKMSNKVRGLETTAILSLTNFASSLMEFVARVDHLVEAVDELSKMAKFKSALLC</sequence>
<dbReference type="GO" id="GO:0016020">
    <property type="term" value="C:membrane"/>
    <property type="evidence" value="ECO:0007669"/>
    <property type="project" value="UniProtKB-SubCell"/>
</dbReference>
<feature type="transmembrane region" description="Helical" evidence="9">
    <location>
        <begin position="105"/>
        <end position="125"/>
    </location>
</feature>
<keyword evidence="11" id="KW-1185">Reference proteome</keyword>
<keyword evidence="7 9" id="KW-0472">Membrane</keyword>